<reference evidence="2" key="1">
    <citation type="submission" date="2021-02" db="EMBL/GenBank/DDBJ databases">
        <authorList>
            <person name="Nowell W R."/>
        </authorList>
    </citation>
    <scope>NUCLEOTIDE SEQUENCE</scope>
</reference>
<keyword evidence="1" id="KW-0040">ANK repeat</keyword>
<evidence type="ECO:0000313" key="3">
    <source>
        <dbReference type="Proteomes" id="UP000663864"/>
    </source>
</evidence>
<dbReference type="PROSITE" id="PS50088">
    <property type="entry name" value="ANK_REPEAT"/>
    <property type="match status" value="1"/>
</dbReference>
<protein>
    <recommendedName>
        <fullName evidence="4">ANK_REP_REGION domain-containing protein</fullName>
    </recommendedName>
</protein>
<comment type="caution">
    <text evidence="2">The sequence shown here is derived from an EMBL/GenBank/DDBJ whole genome shotgun (WGS) entry which is preliminary data.</text>
</comment>
<gene>
    <name evidence="2" type="ORF">ZHD862_LOCUS21660</name>
</gene>
<dbReference type="InterPro" id="IPR002110">
    <property type="entry name" value="Ankyrin_rpt"/>
</dbReference>
<proteinExistence type="predicted"/>
<dbReference type="Proteomes" id="UP000663864">
    <property type="component" value="Unassembled WGS sequence"/>
</dbReference>
<evidence type="ECO:0008006" key="4">
    <source>
        <dbReference type="Google" id="ProtNLM"/>
    </source>
</evidence>
<feature type="repeat" description="ANK" evidence="1">
    <location>
        <begin position="42"/>
        <end position="74"/>
    </location>
</feature>
<dbReference type="EMBL" id="CAJNOT010001303">
    <property type="protein sequence ID" value="CAF1179210.1"/>
    <property type="molecule type" value="Genomic_DNA"/>
</dbReference>
<dbReference type="InterPro" id="IPR036770">
    <property type="entry name" value="Ankyrin_rpt-contain_sf"/>
</dbReference>
<dbReference type="PROSITE" id="PS50297">
    <property type="entry name" value="ANK_REP_REGION"/>
    <property type="match status" value="1"/>
</dbReference>
<dbReference type="SUPFAM" id="SSF48403">
    <property type="entry name" value="Ankyrin repeat"/>
    <property type="match status" value="1"/>
</dbReference>
<dbReference type="SMART" id="SM00248">
    <property type="entry name" value="ANK"/>
    <property type="match status" value="2"/>
</dbReference>
<organism evidence="2 3">
    <name type="scientific">Rotaria sordida</name>
    <dbReference type="NCBI Taxonomy" id="392033"/>
    <lineage>
        <taxon>Eukaryota</taxon>
        <taxon>Metazoa</taxon>
        <taxon>Spiralia</taxon>
        <taxon>Gnathifera</taxon>
        <taxon>Rotifera</taxon>
        <taxon>Eurotatoria</taxon>
        <taxon>Bdelloidea</taxon>
        <taxon>Philodinida</taxon>
        <taxon>Philodinidae</taxon>
        <taxon>Rotaria</taxon>
    </lineage>
</organism>
<accession>A0A814UTW2</accession>
<dbReference type="AlphaFoldDB" id="A0A814UTW2"/>
<dbReference type="Gene3D" id="3.90.176.10">
    <property type="entry name" value="Toxin ADP-ribosyltransferase, Chain A, domain 1"/>
    <property type="match status" value="1"/>
</dbReference>
<name>A0A814UTW2_9BILA</name>
<dbReference type="SUPFAM" id="SSF56399">
    <property type="entry name" value="ADP-ribosylation"/>
    <property type="match status" value="1"/>
</dbReference>
<dbReference type="Gene3D" id="1.25.40.20">
    <property type="entry name" value="Ankyrin repeat-containing domain"/>
    <property type="match status" value="1"/>
</dbReference>
<sequence length="777" mass="91415">MDDDQCGSLSEFYVACRSGDLNKVEYLLPRLSLYDLNQLESNGSTALHAAAFFGHINIVQLLMTHGGFLTTLRNRYNLTPAEESNDTIRRLLLLPDTIQLRFQNADSTTTTLFTPISLTSDTEDQSLIATTNEPIVQRPDWIDAYDNAHRIALENHEYMRKWLTKIPFAHIINMIKTDYLNQMNKVLTEDNFGLIQEYIALANDEDDARYLVYAYTTPTSFFKQINIDLAQRGSDFRFENNISKKYQDDEPPIGFGQYLFAAVIINHPSIDYWRYTGVTYRGMNISNDELNQYIYDARILTRSFLSTSKRIDTAFLYLQYNNPILRPVLCVYRVTQRHTSLAISDLSAIQCEDEVLIIPFVAFRVIKVDIDRFYVSDRCRVSVIFLDEVIMTEKSLEWISWQWNAEDLNIFCQLLFTRNNDRFNQHLPLGAMLLMTALFDLEQKPYERTLKDAFDQFLIVSINREWLIRFPIFIDYLIDGLNYLPLNIARTWIYHYFQTRVNIEHIRSVLNVLTNMISFFREIPTWIRNDDHEKYSLNVLQYQSRIDYIRDNENNDLFVIDRFLTTISIMDSTVLTSGFVRRSLFKFNIDIQQFSPVFLTVLIALYGGLHRFKRLSLDNKDTVIFSPLHMHRDSLNNSWLIDYMNANCWTHLPNTDEIEHRIHRISSEDDSPETIDLFTTWICLKGVKQPWIFHKYMSWSAFQRAIFRFHRLALYLSEFYYVKYDLELELEAPATFREDAISIMHQYTQSEKNETCSTFLHCVAVALTRLMIPGADF</sequence>
<dbReference type="Pfam" id="PF12796">
    <property type="entry name" value="Ank_2"/>
    <property type="match status" value="1"/>
</dbReference>
<evidence type="ECO:0000313" key="2">
    <source>
        <dbReference type="EMBL" id="CAF1179210.1"/>
    </source>
</evidence>
<evidence type="ECO:0000256" key="1">
    <source>
        <dbReference type="PROSITE-ProRule" id="PRU00023"/>
    </source>
</evidence>